<dbReference type="Proteomes" id="UP000249081">
    <property type="component" value="Unassembled WGS sequence"/>
</dbReference>
<proteinExistence type="predicted"/>
<reference evidence="2 3" key="2">
    <citation type="submission" date="2018-06" db="EMBL/GenBank/DDBJ databases">
        <title>Metagenomic assembly of (sub)arctic Cyanobacteria and their associated microbiome from non-axenic cultures.</title>
        <authorList>
            <person name="Baurain D."/>
        </authorList>
    </citation>
    <scope>NUCLEOTIDE SEQUENCE [LARGE SCALE GENOMIC DNA]</scope>
    <source>
        <strain evidence="2">ULC041bin1</strain>
    </source>
</reference>
<gene>
    <name evidence="2" type="ORF">DCF17_18515</name>
</gene>
<dbReference type="InterPro" id="IPR048089">
    <property type="entry name" value="McdA"/>
</dbReference>
<dbReference type="PANTHER" id="PTHR13696">
    <property type="entry name" value="P-LOOP CONTAINING NUCLEOSIDE TRIPHOSPHATE HYDROLASE"/>
    <property type="match status" value="1"/>
</dbReference>
<dbReference type="SUPFAM" id="SSF52540">
    <property type="entry name" value="P-loop containing nucleoside triphosphate hydrolases"/>
    <property type="match status" value="1"/>
</dbReference>
<dbReference type="NCBIfam" id="NF041546">
    <property type="entry name" value="ParA_partition"/>
    <property type="match status" value="1"/>
</dbReference>
<dbReference type="PANTHER" id="PTHR13696:SF96">
    <property type="entry name" value="COBQ_COBB_MIND_PARA NUCLEOTIDE BINDING DOMAIN-CONTAINING PROTEIN"/>
    <property type="match status" value="1"/>
</dbReference>
<accession>A0A2W4VW83</accession>
<reference evidence="3" key="1">
    <citation type="submission" date="2018-04" db="EMBL/GenBank/DDBJ databases">
        <authorList>
            <person name="Cornet L."/>
        </authorList>
    </citation>
    <scope>NUCLEOTIDE SEQUENCE [LARGE SCALE GENOMIC DNA]</scope>
</reference>
<name>A0A2W4VW83_9CYAN</name>
<organism evidence="2 3">
    <name type="scientific">Shackletoniella antarctica</name>
    <dbReference type="NCBI Taxonomy" id="268115"/>
    <lineage>
        <taxon>Bacteria</taxon>
        <taxon>Bacillati</taxon>
        <taxon>Cyanobacteriota</taxon>
        <taxon>Cyanophyceae</taxon>
        <taxon>Oculatellales</taxon>
        <taxon>Oculatellaceae</taxon>
        <taxon>Shackletoniella</taxon>
    </lineage>
</organism>
<sequence>MIITIASLKGGSGKTSLSVHLAHAIALAGRRVLLVDADPQASASTWASAREEKPPFSVVGMARNTLHRELPDLVSTYDHALIDTPPRTSKLTGSAIVSSDLVLIPVQPSSYDVWAAAETVAMVEQVQGIKPDLLAAFVVNRAIGRTVIARDILDALQDYPFPVLPTTIAQRVAIAESSGGHTVFEVEPSGAAARDFRALAKDVLKLMGAEKW</sequence>
<dbReference type="Gene3D" id="3.40.50.300">
    <property type="entry name" value="P-loop containing nucleotide triphosphate hydrolases"/>
    <property type="match status" value="1"/>
</dbReference>
<comment type="caution">
    <text evidence="2">The sequence shown here is derived from an EMBL/GenBank/DDBJ whole genome shotgun (WGS) entry which is preliminary data.</text>
</comment>
<dbReference type="EMBL" id="QBMN01000164">
    <property type="protein sequence ID" value="PZO35567.1"/>
    <property type="molecule type" value="Genomic_DNA"/>
</dbReference>
<dbReference type="PIRSF" id="PIRSF009320">
    <property type="entry name" value="Nuc_binding_HP_1000"/>
    <property type="match status" value="1"/>
</dbReference>
<dbReference type="AlphaFoldDB" id="A0A2W4VW83"/>
<dbReference type="Pfam" id="PF01656">
    <property type="entry name" value="CbiA"/>
    <property type="match status" value="1"/>
</dbReference>
<evidence type="ECO:0000313" key="2">
    <source>
        <dbReference type="EMBL" id="PZO35567.1"/>
    </source>
</evidence>
<dbReference type="CDD" id="cd02042">
    <property type="entry name" value="ParAB_family"/>
    <property type="match status" value="1"/>
</dbReference>
<protein>
    <submittedName>
        <fullName evidence="2">Cobyrinic acid a,c-diamide synthase</fullName>
    </submittedName>
</protein>
<evidence type="ECO:0000259" key="1">
    <source>
        <dbReference type="Pfam" id="PF01656"/>
    </source>
</evidence>
<dbReference type="InterPro" id="IPR050678">
    <property type="entry name" value="DNA_Partitioning_ATPase"/>
</dbReference>
<dbReference type="InterPro" id="IPR002586">
    <property type="entry name" value="CobQ/CobB/MinD/ParA_Nub-bd_dom"/>
</dbReference>
<feature type="domain" description="CobQ/CobB/MinD/ParA nucleotide binding" evidence="1">
    <location>
        <begin position="3"/>
        <end position="179"/>
    </location>
</feature>
<dbReference type="InterPro" id="IPR027417">
    <property type="entry name" value="P-loop_NTPase"/>
</dbReference>
<evidence type="ECO:0000313" key="3">
    <source>
        <dbReference type="Proteomes" id="UP000249081"/>
    </source>
</evidence>